<feature type="compositionally biased region" description="Polar residues" evidence="1">
    <location>
        <begin position="1315"/>
        <end position="1325"/>
    </location>
</feature>
<evidence type="ECO:0000256" key="1">
    <source>
        <dbReference type="SAM" id="MobiDB-lite"/>
    </source>
</evidence>
<dbReference type="CDD" id="cd11378">
    <property type="entry name" value="DUF296"/>
    <property type="match status" value="2"/>
</dbReference>
<feature type="region of interest" description="Disordered" evidence="1">
    <location>
        <begin position="1015"/>
        <end position="1180"/>
    </location>
</feature>
<feature type="region of interest" description="Disordered" evidence="1">
    <location>
        <begin position="1313"/>
        <end position="1333"/>
    </location>
</feature>
<dbReference type="OrthoDB" id="2156856at2759"/>
<dbReference type="Proteomes" id="UP000749559">
    <property type="component" value="Unassembled WGS sequence"/>
</dbReference>
<dbReference type="PANTHER" id="PTHR34988:SF1">
    <property type="entry name" value="DNA-BINDING PROTEIN"/>
    <property type="match status" value="1"/>
</dbReference>
<dbReference type="InterPro" id="IPR005175">
    <property type="entry name" value="PPC_dom"/>
</dbReference>
<dbReference type="PROSITE" id="PS51742">
    <property type="entry name" value="PPC"/>
    <property type="match status" value="2"/>
</dbReference>
<reference evidence="2" key="1">
    <citation type="submission" date="2022-03" db="EMBL/GenBank/DDBJ databases">
        <authorList>
            <person name="Martin C."/>
        </authorList>
    </citation>
    <scope>NUCLEOTIDE SEQUENCE</scope>
</reference>
<dbReference type="Gene3D" id="3.30.1330.80">
    <property type="entry name" value="Hypothetical protein, similar to alpha- acetolactate decarboxylase, domain 2"/>
    <property type="match status" value="2"/>
</dbReference>
<feature type="compositionally biased region" description="Low complexity" evidence="1">
    <location>
        <begin position="1382"/>
        <end position="1393"/>
    </location>
</feature>
<feature type="compositionally biased region" description="Polar residues" evidence="1">
    <location>
        <begin position="1349"/>
        <end position="1377"/>
    </location>
</feature>
<feature type="compositionally biased region" description="Basic residues" evidence="1">
    <location>
        <begin position="1"/>
        <end position="24"/>
    </location>
</feature>
<proteinExistence type="predicted"/>
<dbReference type="PANTHER" id="PTHR34988">
    <property type="entry name" value="PROTEIN, PUTATIVE-RELATED"/>
    <property type="match status" value="1"/>
</dbReference>
<dbReference type="SUPFAM" id="SSF117856">
    <property type="entry name" value="AF0104/ALDC/Ptd012-like"/>
    <property type="match status" value="2"/>
</dbReference>
<comment type="caution">
    <text evidence="2">The sequence shown here is derived from an EMBL/GenBank/DDBJ whole genome shotgun (WGS) entry which is preliminary data.</text>
</comment>
<evidence type="ECO:0000313" key="3">
    <source>
        <dbReference type="Proteomes" id="UP000749559"/>
    </source>
</evidence>
<keyword evidence="3" id="KW-1185">Reference proteome</keyword>
<evidence type="ECO:0000313" key="2">
    <source>
        <dbReference type="EMBL" id="CAH1791309.1"/>
    </source>
</evidence>
<organism evidence="2 3">
    <name type="scientific">Owenia fusiformis</name>
    <name type="common">Polychaete worm</name>
    <dbReference type="NCBI Taxonomy" id="6347"/>
    <lineage>
        <taxon>Eukaryota</taxon>
        <taxon>Metazoa</taxon>
        <taxon>Spiralia</taxon>
        <taxon>Lophotrochozoa</taxon>
        <taxon>Annelida</taxon>
        <taxon>Polychaeta</taxon>
        <taxon>Sedentaria</taxon>
        <taxon>Canalipalpata</taxon>
        <taxon>Sabellida</taxon>
        <taxon>Oweniida</taxon>
        <taxon>Oweniidae</taxon>
        <taxon>Owenia</taxon>
    </lineage>
</organism>
<feature type="compositionally biased region" description="Basic and acidic residues" evidence="1">
    <location>
        <begin position="1056"/>
        <end position="1136"/>
    </location>
</feature>
<gene>
    <name evidence="2" type="ORF">OFUS_LOCUS16401</name>
</gene>
<dbReference type="Pfam" id="PF03479">
    <property type="entry name" value="PCC"/>
    <property type="match status" value="2"/>
</dbReference>
<feature type="compositionally biased region" description="Basic residues" evidence="1">
    <location>
        <begin position="1394"/>
        <end position="1404"/>
    </location>
</feature>
<feature type="compositionally biased region" description="Basic residues" evidence="1">
    <location>
        <begin position="38"/>
        <end position="48"/>
    </location>
</feature>
<feature type="region of interest" description="Disordered" evidence="1">
    <location>
        <begin position="1349"/>
        <end position="1419"/>
    </location>
</feature>
<feature type="region of interest" description="Disordered" evidence="1">
    <location>
        <begin position="1"/>
        <end position="65"/>
    </location>
</feature>
<feature type="compositionally biased region" description="Polar residues" evidence="1">
    <location>
        <begin position="1158"/>
        <end position="1176"/>
    </location>
</feature>
<dbReference type="EMBL" id="CAIIXF020000008">
    <property type="protein sequence ID" value="CAH1791309.1"/>
    <property type="molecule type" value="Genomic_DNA"/>
</dbReference>
<sequence>MARTKQTARRWGGNRRNRPRKRPKSNQNNDSNADKQKTGKQKANKQKANKQMADRQKTDNSFITDHRIFNPDLKYTEGEGESLDKHIQELMPTLEEDEAYVQLYSKYFTQLKQGRRASEYQRNELKEMWLKALNDESDADKQFLTARQLLLIQTEKLNHGTNPILTHSDLEEIGINRTIDLLDVVNPFFIHCVPWKHVAQKIQRIWEKLENESHLRDVFQEELKKRWIFYRNKSEMKPRFWNRAIDMIVTTTPYSFDFPPYVPLVEKKTAGQDIGDIKLLNPANVPSVKLFPLRIKPDQDITKTLMGFKEKFKLNAAVVLTCCGSVTEASLRLDSHPDEVKTFEQDFEIVSMQGTLYGDKAHLHISLSDKEGHVISGHVDGDLTVFTTAEIVLGDFSQDWIIEELKTNKDGAAMLKTSKEVIEFLQCDDPAKAKHPENQDNTKEAADEAIDDVEEWNVIDSADLDDDVYKHEIIEDKEHNIVITVGGVGGEWDDAITPNEKKDDDSKVDEEIHELSKPDDVVIVLDDDTKIDVNDTDADKAEKKEGIGKEDDVKCDEKDNAGNAVLDDGSVRQMQMGDDIYEVVDELPGEDGVGSGEPLENYDFSKVDVERVPKYICHALIQFYLDESETSQWWAANFNHIQSALNSEGLLYKPDAKIRYLKQLKSRWLGTQFQDVNNLIHHFKTCLLIQHKLGLEEDIVTLEECNRAIHKAMVAKGNHFLTFPNLLGTEYPRAVKVPLSNEIIKEKEKTLLDDVARPTKQKRFHRNKALLEKLDDKQRKEFLESLKLGFMMQLDHSTKPKLKAAKRVRNMRQVFNEISLLDLKPTECILTTAEVNYLHNFIERQAIKKRRDQKEQRRWKEPMKVVTVHLEEGSGIIHALKKIQNIFSMSAPFILSCTGHVGQGKLRLAYSHEHSVERYVDFAKRYEITSLVGTMGRDGLHLHTSLKDDSGDILGGHVMSDNDLIVTGTVDIAVLDCCNFQFRREHDAGTGYEELLIVPKKSMKKADPEMIEIISDTDSEKMESKYSWSNSKKQNVALKRKQQEQQEQMNKKRAIQGHDKQPSKKKNESNKARGKSRDSSSDHQKNEEDRKRREARERRHRLKEDIRRKNDSRSRSRTDDRRNSRSARQQDRRDCYLSDQRSPRGQRNRKDNDASLYSGYSNSGSHGQSRNYSTDVSMGSAGSMQNMGMMNQNMGMMNQSMGMNQSTGGMNWNMGMNQGGMGMANQMGMSNQLMGMNNQIMGMNNQTMGMNNQTMGMNNQVMGMNNPMMGTSSNMGVNQPISQAMGLMQSIALGQPGNSKDLAESLRKMAEQLEKTSAPQQTPSNIGGSVGGIGTSGFWSGGSLTDQMFSSSVQNSSTTQDSISGQNLNTSNSSQNWGLDYSGNSSQNMSGNNTRKRERRRFKNQRNSSGSRRDGGFPN</sequence>
<accession>A0A8J1U4J5</accession>
<feature type="compositionally biased region" description="Basic and acidic residues" evidence="1">
    <location>
        <begin position="52"/>
        <end position="65"/>
    </location>
</feature>
<protein>
    <submittedName>
        <fullName evidence="2">Uncharacterized protein</fullName>
    </submittedName>
</protein>
<name>A0A8J1U4J5_OWEFU</name>